<proteinExistence type="predicted"/>
<gene>
    <name evidence="1" type="ORF">MRB53_026771</name>
</gene>
<name>A0ACC2LJ03_PERAE</name>
<evidence type="ECO:0000313" key="2">
    <source>
        <dbReference type="Proteomes" id="UP001234297"/>
    </source>
</evidence>
<dbReference type="Proteomes" id="UP001234297">
    <property type="component" value="Chromosome 8"/>
</dbReference>
<evidence type="ECO:0000313" key="1">
    <source>
        <dbReference type="EMBL" id="KAJ8633435.1"/>
    </source>
</evidence>
<reference evidence="1 2" key="1">
    <citation type="journal article" date="2022" name="Hortic Res">
        <title>A haplotype resolved chromosomal level avocado genome allows analysis of novel avocado genes.</title>
        <authorList>
            <person name="Nath O."/>
            <person name="Fletcher S.J."/>
            <person name="Hayward A."/>
            <person name="Shaw L.M."/>
            <person name="Masouleh A.K."/>
            <person name="Furtado A."/>
            <person name="Henry R.J."/>
            <person name="Mitter N."/>
        </authorList>
    </citation>
    <scope>NUCLEOTIDE SEQUENCE [LARGE SCALE GENOMIC DNA]</scope>
    <source>
        <strain evidence="2">cv. Hass</strain>
    </source>
</reference>
<dbReference type="EMBL" id="CM056816">
    <property type="protein sequence ID" value="KAJ8633435.1"/>
    <property type="molecule type" value="Genomic_DNA"/>
</dbReference>
<protein>
    <submittedName>
        <fullName evidence="1">Uncharacterized protein</fullName>
    </submittedName>
</protein>
<organism evidence="1 2">
    <name type="scientific">Persea americana</name>
    <name type="common">Avocado</name>
    <dbReference type="NCBI Taxonomy" id="3435"/>
    <lineage>
        <taxon>Eukaryota</taxon>
        <taxon>Viridiplantae</taxon>
        <taxon>Streptophyta</taxon>
        <taxon>Embryophyta</taxon>
        <taxon>Tracheophyta</taxon>
        <taxon>Spermatophyta</taxon>
        <taxon>Magnoliopsida</taxon>
        <taxon>Magnoliidae</taxon>
        <taxon>Laurales</taxon>
        <taxon>Lauraceae</taxon>
        <taxon>Persea</taxon>
    </lineage>
</organism>
<accession>A0ACC2LJ03</accession>
<comment type="caution">
    <text evidence="1">The sequence shown here is derived from an EMBL/GenBank/DDBJ whole genome shotgun (WGS) entry which is preliminary data.</text>
</comment>
<sequence length="105" mass="11588">MPCPIASDAGTANVASARDTVVTAMPKVAAILGVAAEPYTKEPERVAVAAEEINMKLRPHLSKEYMETDKLAEEPVCPRVGRHPLLHNEYRLSVVYFQFCSKFVD</sequence>
<keyword evidence="2" id="KW-1185">Reference proteome</keyword>